<dbReference type="EMBL" id="CP104377">
    <property type="protein sequence ID" value="UXC19013.1"/>
    <property type="molecule type" value="Genomic_DNA"/>
</dbReference>
<name>A0ABY5ZYE2_9BURK</name>
<evidence type="ECO:0000313" key="2">
    <source>
        <dbReference type="Proteomes" id="UP001058290"/>
    </source>
</evidence>
<gene>
    <name evidence="1" type="ORF">N4T19_02490</name>
</gene>
<organism evidence="1 2">
    <name type="scientific">Comamonas squillarum</name>
    <dbReference type="NCBI Taxonomy" id="2977320"/>
    <lineage>
        <taxon>Bacteria</taxon>
        <taxon>Pseudomonadati</taxon>
        <taxon>Pseudomonadota</taxon>
        <taxon>Betaproteobacteria</taxon>
        <taxon>Burkholderiales</taxon>
        <taxon>Comamonadaceae</taxon>
        <taxon>Comamonas</taxon>
    </lineage>
</organism>
<dbReference type="RefSeq" id="WP_116926937.1">
    <property type="nucleotide sequence ID" value="NZ_CP104377.1"/>
</dbReference>
<evidence type="ECO:0000313" key="1">
    <source>
        <dbReference type="EMBL" id="UXC19013.1"/>
    </source>
</evidence>
<accession>A0ABY5ZYE2</accession>
<keyword evidence="2" id="KW-1185">Reference proteome</keyword>
<reference evidence="1" key="1">
    <citation type="submission" date="2022-09" db="EMBL/GenBank/DDBJ databases">
        <title>Bacterial diversity in gut of crayfish and pufferfish.</title>
        <authorList>
            <person name="Huang Y."/>
        </authorList>
    </citation>
    <scope>NUCLEOTIDE SEQUENCE</scope>
    <source>
        <strain evidence="1">PR12</strain>
    </source>
</reference>
<dbReference type="Proteomes" id="UP001058290">
    <property type="component" value="Chromosome"/>
</dbReference>
<proteinExistence type="predicted"/>
<sequence length="103" mass="11501">MKNIQVIDGALNCVYDIFAATEQEFALIFPSGQDIAFIDDVYAAAPDAAALDKAFDSLWTRRLAKAQAMGIHGQLFYGLDEKKPFYPSRRDEEAQNPDGSRLR</sequence>
<evidence type="ECO:0008006" key="3">
    <source>
        <dbReference type="Google" id="ProtNLM"/>
    </source>
</evidence>
<protein>
    <recommendedName>
        <fullName evidence="3">DUF1488 domain-containing protein</fullName>
    </recommendedName>
</protein>